<dbReference type="AlphaFoldDB" id="A0A6A6SXH0"/>
<proteinExistence type="predicted"/>
<gene>
    <name evidence="3" type="ORF">K491DRAFT_782289</name>
</gene>
<dbReference type="Proteomes" id="UP000799324">
    <property type="component" value="Unassembled WGS sequence"/>
</dbReference>
<feature type="chain" id="PRO_5025416577" evidence="1">
    <location>
        <begin position="24"/>
        <end position="430"/>
    </location>
</feature>
<feature type="signal peptide" evidence="1">
    <location>
        <begin position="1"/>
        <end position="23"/>
    </location>
</feature>
<dbReference type="Pfam" id="PF00856">
    <property type="entry name" value="SET"/>
    <property type="match status" value="1"/>
</dbReference>
<dbReference type="InterPro" id="IPR001214">
    <property type="entry name" value="SET_dom"/>
</dbReference>
<sequence>MRPITSALLSSLLLASTARLVIAEIFHLYGHSSPVLHLTQLSPKQVCPVNTDAITSTSFPWTHNPTCIDIILPNSVVTTKETFCVYTNSLFAGGRGISLITTPDVASSYVLESFSHEDQEDRGELPYEARVTPNRGIGLFAKQDIPAGDSVMVKHPVLIMAKDLVDERLRRERESLLKIAVRQLPEKTSATFRNLAKSMGGDVLDDVVHTNSIGMKIGGNVPHLGIVPEAARINHACRPNAYYRIDDYELKLEVFALKTIKPGDELTFSYGYSRHDHATRQTLIKENWGFTCTCPLCTSPAPTLSTSDSRLSEIASIKAVLPTGAENIPQLIAILPNLIELLDEEDLPIERPMYEEILAYSWSTMGMEERAKYWAGRARRGWEVVAGRESWEVKRTGELEGDVRGHATWATWDKDPWDDGQWEDDDHHEH</sequence>
<dbReference type="EMBL" id="MU004441">
    <property type="protein sequence ID" value="KAF2650894.1"/>
    <property type="molecule type" value="Genomic_DNA"/>
</dbReference>
<dbReference type="PANTHER" id="PTHR47332">
    <property type="entry name" value="SET DOMAIN-CONTAINING PROTEIN 5"/>
    <property type="match status" value="1"/>
</dbReference>
<dbReference type="SUPFAM" id="SSF82199">
    <property type="entry name" value="SET domain"/>
    <property type="match status" value="1"/>
</dbReference>
<dbReference type="InterPro" id="IPR046341">
    <property type="entry name" value="SET_dom_sf"/>
</dbReference>
<evidence type="ECO:0000259" key="2">
    <source>
        <dbReference type="PROSITE" id="PS50280"/>
    </source>
</evidence>
<keyword evidence="4" id="KW-1185">Reference proteome</keyword>
<dbReference type="Gene3D" id="2.170.270.10">
    <property type="entry name" value="SET domain"/>
    <property type="match status" value="1"/>
</dbReference>
<evidence type="ECO:0000313" key="3">
    <source>
        <dbReference type="EMBL" id="KAF2650894.1"/>
    </source>
</evidence>
<feature type="domain" description="SET" evidence="2">
    <location>
        <begin position="125"/>
        <end position="271"/>
    </location>
</feature>
<organism evidence="3 4">
    <name type="scientific">Lophiostoma macrostomum CBS 122681</name>
    <dbReference type="NCBI Taxonomy" id="1314788"/>
    <lineage>
        <taxon>Eukaryota</taxon>
        <taxon>Fungi</taxon>
        <taxon>Dikarya</taxon>
        <taxon>Ascomycota</taxon>
        <taxon>Pezizomycotina</taxon>
        <taxon>Dothideomycetes</taxon>
        <taxon>Pleosporomycetidae</taxon>
        <taxon>Pleosporales</taxon>
        <taxon>Lophiostomataceae</taxon>
        <taxon>Lophiostoma</taxon>
    </lineage>
</organism>
<dbReference type="PROSITE" id="PS50280">
    <property type="entry name" value="SET"/>
    <property type="match status" value="1"/>
</dbReference>
<evidence type="ECO:0000313" key="4">
    <source>
        <dbReference type="Proteomes" id="UP000799324"/>
    </source>
</evidence>
<accession>A0A6A6SXH0</accession>
<name>A0A6A6SXH0_9PLEO</name>
<keyword evidence="1" id="KW-0732">Signal</keyword>
<dbReference type="PANTHER" id="PTHR47332:SF6">
    <property type="entry name" value="SET DOMAIN-CONTAINING PROTEIN"/>
    <property type="match status" value="1"/>
</dbReference>
<dbReference type="CDD" id="cd20071">
    <property type="entry name" value="SET_SMYD"/>
    <property type="match status" value="1"/>
</dbReference>
<evidence type="ECO:0000256" key="1">
    <source>
        <dbReference type="SAM" id="SignalP"/>
    </source>
</evidence>
<dbReference type="OrthoDB" id="1028014at2759"/>
<protein>
    <submittedName>
        <fullName evidence="3">SET domain-containing protein</fullName>
    </submittedName>
</protein>
<dbReference type="InterPro" id="IPR053185">
    <property type="entry name" value="SET_domain_protein"/>
</dbReference>
<dbReference type="SMART" id="SM00317">
    <property type="entry name" value="SET"/>
    <property type="match status" value="1"/>
</dbReference>
<reference evidence="3" key="1">
    <citation type="journal article" date="2020" name="Stud. Mycol.">
        <title>101 Dothideomycetes genomes: a test case for predicting lifestyles and emergence of pathogens.</title>
        <authorList>
            <person name="Haridas S."/>
            <person name="Albert R."/>
            <person name="Binder M."/>
            <person name="Bloem J."/>
            <person name="Labutti K."/>
            <person name="Salamov A."/>
            <person name="Andreopoulos B."/>
            <person name="Baker S."/>
            <person name="Barry K."/>
            <person name="Bills G."/>
            <person name="Bluhm B."/>
            <person name="Cannon C."/>
            <person name="Castanera R."/>
            <person name="Culley D."/>
            <person name="Daum C."/>
            <person name="Ezra D."/>
            <person name="Gonzalez J."/>
            <person name="Henrissat B."/>
            <person name="Kuo A."/>
            <person name="Liang C."/>
            <person name="Lipzen A."/>
            <person name="Lutzoni F."/>
            <person name="Magnuson J."/>
            <person name="Mondo S."/>
            <person name="Nolan M."/>
            <person name="Ohm R."/>
            <person name="Pangilinan J."/>
            <person name="Park H.-J."/>
            <person name="Ramirez L."/>
            <person name="Alfaro M."/>
            <person name="Sun H."/>
            <person name="Tritt A."/>
            <person name="Yoshinaga Y."/>
            <person name="Zwiers L.-H."/>
            <person name="Turgeon B."/>
            <person name="Goodwin S."/>
            <person name="Spatafora J."/>
            <person name="Crous P."/>
            <person name="Grigoriev I."/>
        </authorList>
    </citation>
    <scope>NUCLEOTIDE SEQUENCE</scope>
    <source>
        <strain evidence="3">CBS 122681</strain>
    </source>
</reference>